<comment type="caution">
    <text evidence="1">The sequence shown here is derived from an EMBL/GenBank/DDBJ whole genome shotgun (WGS) entry which is preliminary data.</text>
</comment>
<accession>A0A392T1X6</accession>
<evidence type="ECO:0000313" key="2">
    <source>
        <dbReference type="Proteomes" id="UP000265520"/>
    </source>
</evidence>
<reference evidence="1 2" key="1">
    <citation type="journal article" date="2018" name="Front. Plant Sci.">
        <title>Red Clover (Trifolium pratense) and Zigzag Clover (T. medium) - A Picture of Genomic Similarities and Differences.</title>
        <authorList>
            <person name="Dluhosova J."/>
            <person name="Istvanek J."/>
            <person name="Nedelnik J."/>
            <person name="Repkova J."/>
        </authorList>
    </citation>
    <scope>NUCLEOTIDE SEQUENCE [LARGE SCALE GENOMIC DNA]</scope>
    <source>
        <strain evidence="2">cv. 10/8</strain>
        <tissue evidence="1">Leaf</tissue>
    </source>
</reference>
<protein>
    <submittedName>
        <fullName evidence="1">Uncharacterized protein</fullName>
    </submittedName>
</protein>
<dbReference type="AlphaFoldDB" id="A0A392T1X6"/>
<dbReference type="Proteomes" id="UP000265520">
    <property type="component" value="Unassembled WGS sequence"/>
</dbReference>
<keyword evidence="2" id="KW-1185">Reference proteome</keyword>
<feature type="non-terminal residue" evidence="1">
    <location>
        <position position="56"/>
    </location>
</feature>
<proteinExistence type="predicted"/>
<dbReference type="EMBL" id="LXQA010475177">
    <property type="protein sequence ID" value="MCI54166.1"/>
    <property type="molecule type" value="Genomic_DNA"/>
</dbReference>
<sequence length="56" mass="6514">MTETDVQDIKSHGNVGIRPYQMYGLYNQLKRQRKLIASDASAAMKYLYDLGKKYQL</sequence>
<organism evidence="1 2">
    <name type="scientific">Trifolium medium</name>
    <dbReference type="NCBI Taxonomy" id="97028"/>
    <lineage>
        <taxon>Eukaryota</taxon>
        <taxon>Viridiplantae</taxon>
        <taxon>Streptophyta</taxon>
        <taxon>Embryophyta</taxon>
        <taxon>Tracheophyta</taxon>
        <taxon>Spermatophyta</taxon>
        <taxon>Magnoliopsida</taxon>
        <taxon>eudicotyledons</taxon>
        <taxon>Gunneridae</taxon>
        <taxon>Pentapetalae</taxon>
        <taxon>rosids</taxon>
        <taxon>fabids</taxon>
        <taxon>Fabales</taxon>
        <taxon>Fabaceae</taxon>
        <taxon>Papilionoideae</taxon>
        <taxon>50 kb inversion clade</taxon>
        <taxon>NPAAA clade</taxon>
        <taxon>Hologalegina</taxon>
        <taxon>IRL clade</taxon>
        <taxon>Trifolieae</taxon>
        <taxon>Trifolium</taxon>
    </lineage>
</organism>
<name>A0A392T1X6_9FABA</name>
<evidence type="ECO:0000313" key="1">
    <source>
        <dbReference type="EMBL" id="MCI54166.1"/>
    </source>
</evidence>